<comment type="subcellular location">
    <subcellularLocation>
        <location evidence="1">Nucleus</location>
    </subcellularLocation>
</comment>
<keyword evidence="12" id="KW-1185">Reference proteome</keyword>
<feature type="region of interest" description="Disordered" evidence="9">
    <location>
        <begin position="478"/>
        <end position="550"/>
    </location>
</feature>
<dbReference type="InterPro" id="IPR032563">
    <property type="entry name" value="DAMP1_SANT-like"/>
</dbReference>
<dbReference type="GO" id="GO:0000812">
    <property type="term" value="C:Swr1 complex"/>
    <property type="evidence" value="ECO:0007669"/>
    <property type="project" value="TreeGrafter"/>
</dbReference>
<evidence type="ECO:0000313" key="12">
    <source>
        <dbReference type="Proteomes" id="UP000006753"/>
    </source>
</evidence>
<feature type="region of interest" description="Disordered" evidence="9">
    <location>
        <begin position="1"/>
        <end position="30"/>
    </location>
</feature>
<evidence type="ECO:0000256" key="5">
    <source>
        <dbReference type="ARBA" id="ARBA00023015"/>
    </source>
</evidence>
<evidence type="ECO:0000313" key="11">
    <source>
        <dbReference type="EMBL" id="EKD16566.1"/>
    </source>
</evidence>
<reference evidence="11 12" key="1">
    <citation type="journal article" date="2012" name="BMC Genomics">
        <title>Sequencing the genome of Marssonina brunnea reveals fungus-poplar co-evolution.</title>
        <authorList>
            <person name="Zhu S."/>
            <person name="Cao Y.-Z."/>
            <person name="Jiang C."/>
            <person name="Tan B.-Y."/>
            <person name="Wang Z."/>
            <person name="Feng S."/>
            <person name="Zhang L."/>
            <person name="Su X.-H."/>
            <person name="Brejova B."/>
            <person name="Vinar T."/>
            <person name="Xu M."/>
            <person name="Wang M.-X."/>
            <person name="Zhang S.-G."/>
            <person name="Huang M.-R."/>
            <person name="Wu R."/>
            <person name="Zhou Y."/>
        </authorList>
    </citation>
    <scope>NUCLEOTIDE SEQUENCE [LARGE SCALE GENOMIC DNA]</scope>
    <source>
        <strain evidence="11 12">MB_m1</strain>
    </source>
</reference>
<keyword evidence="8" id="KW-0175">Coiled coil</keyword>
<evidence type="ECO:0000256" key="7">
    <source>
        <dbReference type="ARBA" id="ARBA00023242"/>
    </source>
</evidence>
<comment type="similarity">
    <text evidence="2">Belongs to the SWC4 family.</text>
</comment>
<dbReference type="eggNOG" id="KOG2656">
    <property type="taxonomic scope" value="Eukaryota"/>
</dbReference>
<keyword evidence="5" id="KW-0805">Transcription regulation</keyword>
<evidence type="ECO:0000256" key="9">
    <source>
        <dbReference type="SAM" id="MobiDB-lite"/>
    </source>
</evidence>
<proteinExistence type="inferred from homology"/>
<dbReference type="GO" id="GO:0035267">
    <property type="term" value="C:NuA4 histone acetyltransferase complex"/>
    <property type="evidence" value="ECO:0007669"/>
    <property type="project" value="InterPro"/>
</dbReference>
<dbReference type="GO" id="GO:0006281">
    <property type="term" value="P:DNA repair"/>
    <property type="evidence" value="ECO:0007669"/>
    <property type="project" value="InterPro"/>
</dbReference>
<dbReference type="OrthoDB" id="19740at2759"/>
<name>K1WU36_MARBU</name>
<keyword evidence="7" id="KW-0539">Nucleus</keyword>
<feature type="domain" description="DAMP1 SANT/Myb-like" evidence="10">
    <location>
        <begin position="107"/>
        <end position="201"/>
    </location>
</feature>
<accession>K1WU36</accession>
<dbReference type="RefSeq" id="XP_007292924.1">
    <property type="nucleotide sequence ID" value="XM_007292862.1"/>
</dbReference>
<sequence>MTSHDVRDMLDLPGEAGPRPGKRQKVSAPRPVLKGLAREVQELGGDNPISIVPEITSFKKKRFGSRKPAAKWDLRPFKNSARNGEQLVLRHWRRREDGNAEGIEDSAFAKFNVKVDTPQYTDEQYNEKLRSEDWTKDETDYLLALVQEYDLRWPVIWDRYDYQPPAPQPGASSADVAMVPLGRVRTMEDMKKRYYVVGATMMEINTSPPNMNNAEHELLILMKNFDPVKEANRKRFAETAFKRTNEEAKEEESLLLELKRILARTEKLSDERKELYHLLEAPPSTGNASVSTAIYSSSQGLGQLFQQLMAIDKSKKSRLKSIGESAGASPAPGPSGVNQQATSDRRESSVRESVSGPSGGGAPSNKKAPPQNQQPERRQLSPEEEAMYGVRRFDRITTSGPNFRSERIKKPIANKSTIQQTKIANVLAELGLTTTLFMPTAEVGEAFDSLLSGVNQLLEQKKLMDKLQGELNTALNVKAERERRERAARADVENSEGGGTGEQGAVKVEPDREKSAAPSLKGTSASTNQHKRSASVLSTASDKDSKRQRK</sequence>
<evidence type="ECO:0000256" key="4">
    <source>
        <dbReference type="ARBA" id="ARBA00022853"/>
    </source>
</evidence>
<dbReference type="EMBL" id="JH921438">
    <property type="protein sequence ID" value="EKD16566.1"/>
    <property type="molecule type" value="Genomic_DNA"/>
</dbReference>
<dbReference type="AlphaFoldDB" id="K1WU36"/>
<dbReference type="GO" id="GO:0006338">
    <property type="term" value="P:chromatin remodeling"/>
    <property type="evidence" value="ECO:0007669"/>
    <property type="project" value="InterPro"/>
</dbReference>
<evidence type="ECO:0000259" key="10">
    <source>
        <dbReference type="Pfam" id="PF16282"/>
    </source>
</evidence>
<keyword evidence="6" id="KW-0804">Transcription</keyword>
<protein>
    <recommendedName>
        <fullName evidence="3">SWR1-complex protein 4</fullName>
    </recommendedName>
</protein>
<feature type="compositionally biased region" description="Basic and acidic residues" evidence="9">
    <location>
        <begin position="478"/>
        <end position="492"/>
    </location>
</feature>
<dbReference type="Gene3D" id="1.10.10.60">
    <property type="entry name" value="Homeodomain-like"/>
    <property type="match status" value="1"/>
</dbReference>
<dbReference type="PANTHER" id="PTHR12855">
    <property type="entry name" value="DNA METHYLTRANSFERASE 1-ASSOCIATED PROTEIN 1 FAMILY MEMBER"/>
    <property type="match status" value="1"/>
</dbReference>
<keyword evidence="4" id="KW-0156">Chromatin regulator</keyword>
<dbReference type="PANTHER" id="PTHR12855:SF10">
    <property type="entry name" value="DNA METHYLTRANSFERASE 1-ASSOCIATED PROTEIN 1"/>
    <property type="match status" value="1"/>
</dbReference>
<feature type="region of interest" description="Disordered" evidence="9">
    <location>
        <begin position="319"/>
        <end position="408"/>
    </location>
</feature>
<dbReference type="Pfam" id="PF16282">
    <property type="entry name" value="SANT_DAMP1_like"/>
    <property type="match status" value="1"/>
</dbReference>
<dbReference type="OMA" id="GNTTMYQ"/>
<evidence type="ECO:0000256" key="6">
    <source>
        <dbReference type="ARBA" id="ARBA00023163"/>
    </source>
</evidence>
<dbReference type="GeneID" id="18760970"/>
<feature type="compositionally biased region" description="Low complexity" evidence="9">
    <location>
        <begin position="325"/>
        <end position="336"/>
    </location>
</feature>
<organism evidence="11 12">
    <name type="scientific">Marssonina brunnea f. sp. multigermtubi (strain MB_m1)</name>
    <name type="common">Marssonina leaf spot fungus</name>
    <dbReference type="NCBI Taxonomy" id="1072389"/>
    <lineage>
        <taxon>Eukaryota</taxon>
        <taxon>Fungi</taxon>
        <taxon>Dikarya</taxon>
        <taxon>Ascomycota</taxon>
        <taxon>Pezizomycotina</taxon>
        <taxon>Leotiomycetes</taxon>
        <taxon>Helotiales</taxon>
        <taxon>Drepanopezizaceae</taxon>
        <taxon>Drepanopeziza</taxon>
    </lineage>
</organism>
<dbReference type="GO" id="GO:0003714">
    <property type="term" value="F:transcription corepressor activity"/>
    <property type="evidence" value="ECO:0007669"/>
    <property type="project" value="TreeGrafter"/>
</dbReference>
<dbReference type="FunCoup" id="K1WU36">
    <property type="interactions" value="914"/>
</dbReference>
<evidence type="ECO:0000256" key="1">
    <source>
        <dbReference type="ARBA" id="ARBA00004123"/>
    </source>
</evidence>
<dbReference type="Proteomes" id="UP000006753">
    <property type="component" value="Unassembled WGS sequence"/>
</dbReference>
<dbReference type="GO" id="GO:0000122">
    <property type="term" value="P:negative regulation of transcription by RNA polymerase II"/>
    <property type="evidence" value="ECO:0007669"/>
    <property type="project" value="TreeGrafter"/>
</dbReference>
<evidence type="ECO:0000256" key="3">
    <source>
        <dbReference type="ARBA" id="ARBA00019132"/>
    </source>
</evidence>
<dbReference type="InParanoid" id="K1WU36"/>
<dbReference type="STRING" id="1072389.K1WU36"/>
<evidence type="ECO:0000256" key="2">
    <source>
        <dbReference type="ARBA" id="ARBA00006918"/>
    </source>
</evidence>
<dbReference type="HOGENOM" id="CLU_018539_3_1_1"/>
<dbReference type="KEGG" id="mbe:MBM_05035"/>
<dbReference type="InterPro" id="IPR027109">
    <property type="entry name" value="Swc4/Dmap1"/>
</dbReference>
<evidence type="ECO:0000256" key="8">
    <source>
        <dbReference type="SAM" id="Coils"/>
    </source>
</evidence>
<feature type="coiled-coil region" evidence="8">
    <location>
        <begin position="241"/>
        <end position="268"/>
    </location>
</feature>
<gene>
    <name evidence="11" type="ORF">MBM_05035</name>
</gene>
<feature type="compositionally biased region" description="Basic and acidic residues" evidence="9">
    <location>
        <begin position="1"/>
        <end position="10"/>
    </location>
</feature>
<feature type="compositionally biased region" description="Basic and acidic residues" evidence="9">
    <location>
        <begin position="541"/>
        <end position="550"/>
    </location>
</feature>